<evidence type="ECO:0000313" key="2">
    <source>
        <dbReference type="EMBL" id="UNI18227.1"/>
    </source>
</evidence>
<dbReference type="GeneID" id="72066463"/>
<gene>
    <name evidence="2" type="ORF">JDV02_004509</name>
</gene>
<organism evidence="2 3">
    <name type="scientific">Purpureocillium takamizusanense</name>
    <dbReference type="NCBI Taxonomy" id="2060973"/>
    <lineage>
        <taxon>Eukaryota</taxon>
        <taxon>Fungi</taxon>
        <taxon>Dikarya</taxon>
        <taxon>Ascomycota</taxon>
        <taxon>Pezizomycotina</taxon>
        <taxon>Sordariomycetes</taxon>
        <taxon>Hypocreomycetidae</taxon>
        <taxon>Hypocreales</taxon>
        <taxon>Ophiocordycipitaceae</taxon>
        <taxon>Purpureocillium</taxon>
    </lineage>
</organism>
<dbReference type="KEGG" id="ptkz:JDV02_004509"/>
<evidence type="ECO:0000256" key="1">
    <source>
        <dbReference type="SAM" id="MobiDB-lite"/>
    </source>
</evidence>
<feature type="compositionally biased region" description="Low complexity" evidence="1">
    <location>
        <begin position="28"/>
        <end position="39"/>
    </location>
</feature>
<dbReference type="AlphaFoldDB" id="A0A9Q8VAX6"/>
<dbReference type="Proteomes" id="UP000829364">
    <property type="component" value="Chromosome 3"/>
</dbReference>
<reference evidence="2" key="1">
    <citation type="submission" date="2021-11" db="EMBL/GenBank/DDBJ databases">
        <title>Purpureocillium_takamizusanense_genome.</title>
        <authorList>
            <person name="Nguyen N.-H."/>
        </authorList>
    </citation>
    <scope>NUCLEOTIDE SEQUENCE</scope>
    <source>
        <strain evidence="2">PT3</strain>
    </source>
</reference>
<protein>
    <submittedName>
        <fullName evidence="2">Uncharacterized protein</fullName>
    </submittedName>
</protein>
<feature type="region of interest" description="Disordered" evidence="1">
    <location>
        <begin position="111"/>
        <end position="146"/>
    </location>
</feature>
<name>A0A9Q8VAX6_9HYPO</name>
<dbReference type="RefSeq" id="XP_047841708.1">
    <property type="nucleotide sequence ID" value="XM_047985731.1"/>
</dbReference>
<feature type="compositionally biased region" description="Basic residues" evidence="1">
    <location>
        <begin position="9"/>
        <end position="27"/>
    </location>
</feature>
<feature type="region of interest" description="Disordered" evidence="1">
    <location>
        <begin position="1"/>
        <end position="44"/>
    </location>
</feature>
<sequence>MCWPPNNAHRQRVRALARRRRRRRRRQQQTNKQQQQQTARHLRGPAGRMARLCAYVLTLVKTSVVGRLETLLCTAQLLHHSSITLSGRAALDCRLRTTRLNPEYIDDTYHCRSPRRSTGEPPARPPARALQSGPIVEAPSRSGSPSPLIDSVTMALSSHVISQLPTSPDQFLGMSVLFFYFSF</sequence>
<accession>A0A9Q8VAX6</accession>
<dbReference type="EMBL" id="CP086356">
    <property type="protein sequence ID" value="UNI18227.1"/>
    <property type="molecule type" value="Genomic_DNA"/>
</dbReference>
<evidence type="ECO:0000313" key="3">
    <source>
        <dbReference type="Proteomes" id="UP000829364"/>
    </source>
</evidence>
<proteinExistence type="predicted"/>
<keyword evidence="3" id="KW-1185">Reference proteome</keyword>